<reference evidence="1 2" key="1">
    <citation type="journal article" date="2019" name="Nat. Ecol. Evol.">
        <title>Megaphylogeny resolves global patterns of mushroom evolution.</title>
        <authorList>
            <person name="Varga T."/>
            <person name="Krizsan K."/>
            <person name="Foldi C."/>
            <person name="Dima B."/>
            <person name="Sanchez-Garcia M."/>
            <person name="Sanchez-Ramirez S."/>
            <person name="Szollosi G.J."/>
            <person name="Szarkandi J.G."/>
            <person name="Papp V."/>
            <person name="Albert L."/>
            <person name="Andreopoulos W."/>
            <person name="Angelini C."/>
            <person name="Antonin V."/>
            <person name="Barry K.W."/>
            <person name="Bougher N.L."/>
            <person name="Buchanan P."/>
            <person name="Buyck B."/>
            <person name="Bense V."/>
            <person name="Catcheside P."/>
            <person name="Chovatia M."/>
            <person name="Cooper J."/>
            <person name="Damon W."/>
            <person name="Desjardin D."/>
            <person name="Finy P."/>
            <person name="Geml J."/>
            <person name="Haridas S."/>
            <person name="Hughes K."/>
            <person name="Justo A."/>
            <person name="Karasinski D."/>
            <person name="Kautmanova I."/>
            <person name="Kiss B."/>
            <person name="Kocsube S."/>
            <person name="Kotiranta H."/>
            <person name="LaButti K.M."/>
            <person name="Lechner B.E."/>
            <person name="Liimatainen K."/>
            <person name="Lipzen A."/>
            <person name="Lukacs Z."/>
            <person name="Mihaltcheva S."/>
            <person name="Morgado L.N."/>
            <person name="Niskanen T."/>
            <person name="Noordeloos M.E."/>
            <person name="Ohm R.A."/>
            <person name="Ortiz-Santana B."/>
            <person name="Ovrebo C."/>
            <person name="Racz N."/>
            <person name="Riley R."/>
            <person name="Savchenko A."/>
            <person name="Shiryaev A."/>
            <person name="Soop K."/>
            <person name="Spirin V."/>
            <person name="Szebenyi C."/>
            <person name="Tomsovsky M."/>
            <person name="Tulloss R.E."/>
            <person name="Uehling J."/>
            <person name="Grigoriev I.V."/>
            <person name="Vagvolgyi C."/>
            <person name="Papp T."/>
            <person name="Martin F.M."/>
            <person name="Miettinen O."/>
            <person name="Hibbett D.S."/>
            <person name="Nagy L.G."/>
        </authorList>
    </citation>
    <scope>NUCLEOTIDE SEQUENCE [LARGE SCALE GENOMIC DNA]</scope>
    <source>
        <strain evidence="1 2">NL-1719</strain>
    </source>
</reference>
<dbReference type="Proteomes" id="UP000308600">
    <property type="component" value="Unassembled WGS sequence"/>
</dbReference>
<dbReference type="EMBL" id="ML208331">
    <property type="protein sequence ID" value="TFK69442.1"/>
    <property type="molecule type" value="Genomic_DNA"/>
</dbReference>
<accession>A0ACD3AWU0</accession>
<protein>
    <submittedName>
        <fullName evidence="1">Vacuolar assembling protein VPS41</fullName>
    </submittedName>
</protein>
<gene>
    <name evidence="1" type="ORF">BDN72DRAFT_767979</name>
</gene>
<evidence type="ECO:0000313" key="2">
    <source>
        <dbReference type="Proteomes" id="UP000308600"/>
    </source>
</evidence>
<keyword evidence="2" id="KW-1185">Reference proteome</keyword>
<name>A0ACD3AWU0_9AGAR</name>
<sequence length="989" mass="110589">MSDDEGDLVDRSATEKNGLLVDHAHARLNGKGRVELQEDVDSGDDEDDEDDEDDDEDEDDEEPSLKYERIGGALPDLLKKDAASAITIANSLMALGTHSGIVHILDLTGKRIKSYKPHLASVTDIGLDVTGDFVATSSMDGQVVIHSLSTPEAYAFDVKRPMKTVAMEPNFAKKGTRSFVSGGMSGDLILREKGWLGHKDTILHSGEGPIYQTRWKGRLIAWSNDLGVKLYDTSSQTRISYIDRPPDSPRADLFKCTLYWQDETTLLIAWADHIKVARVRSRIRGANNASANLPPVFVEITAVFQLDCMMAGLIPHPTPAYAQPPVINPPDPATSSSKTPQTPTSFLVLAYTTPDDFTIEKTDDKARQARKAAERPELRLISRSGEELTVDALDVSNYKSWACNDYNLAEVVGRDGVADADENKCYVVMSPRDLVLVKPRDKKDHVQWLLERGRYEEALDEVEKIEAAGGTLEGDATLKATEIGQKYVEYLVSEGDFVKAARLCPKVCAGDSKRWEDWIFVFSEKHQLQAIIPYVPTETPRLDHLVYEMMLAHFLTHDRQTLLTTVKEWPREIYDISAVIVAVQGELDKANASSRYTSGPSTNIILMECLAELYLANRQPGKALPYYLRLRRPNVFELIRENNLFTDVQDQVLLLVEFDHELREKRKKENLSVLEGRGEAITLLVDKFHSIPIAKVVQQLKSRDDYLFLYLDAMFEKDPHLVANFADLQVKLYAQHAPTRLVDFLRASSSYSLEAAYKVCEEKEFVPEMVYLLGKMGNNKQALMLIIERMGDVYRAIDFAKQQNDNDLWEDLLMYSETRPAFIRGLLEHVGPEIEPIRLIRRIRNGLEIPGLKEALIKILQDFHLQISLLEGCQAILNSDSAGLSQTLQHNQTGGFFLSGTSNCMVCKKALQGTSQGLMLLFLCRHVVHASCAKGGDVLPNQPDFSLGRVGYAGSSDVGGKIAFEAMIRTKLSQGCPVCHKKAEGRRLI</sequence>
<proteinExistence type="predicted"/>
<evidence type="ECO:0000313" key="1">
    <source>
        <dbReference type="EMBL" id="TFK69442.1"/>
    </source>
</evidence>
<organism evidence="1 2">
    <name type="scientific">Pluteus cervinus</name>
    <dbReference type="NCBI Taxonomy" id="181527"/>
    <lineage>
        <taxon>Eukaryota</taxon>
        <taxon>Fungi</taxon>
        <taxon>Dikarya</taxon>
        <taxon>Basidiomycota</taxon>
        <taxon>Agaricomycotina</taxon>
        <taxon>Agaricomycetes</taxon>
        <taxon>Agaricomycetidae</taxon>
        <taxon>Agaricales</taxon>
        <taxon>Pluteineae</taxon>
        <taxon>Pluteaceae</taxon>
        <taxon>Pluteus</taxon>
    </lineage>
</organism>